<comment type="pathway">
    <text evidence="2">Energy metabolism; oxidative phosphorylation.</text>
</comment>
<keyword evidence="4 10" id="KW-0812">Transmembrane</keyword>
<keyword evidence="7" id="KW-0496">Mitochondrion</keyword>
<protein>
    <submittedName>
        <fullName evidence="11">COX6C oxidase</fullName>
    </submittedName>
</protein>
<evidence type="ECO:0000256" key="3">
    <source>
        <dbReference type="ARBA" id="ARBA00007204"/>
    </source>
</evidence>
<dbReference type="GO" id="GO:0006119">
    <property type="term" value="P:oxidative phosphorylation"/>
    <property type="evidence" value="ECO:0007669"/>
    <property type="project" value="UniProtKB-UniPathway"/>
</dbReference>
<sequence length="99" mass="10860">VSRGGSEREGDTDSESGSRLRAGISTEPDVGLKPMNRFLAKHLRFHIVGAFSVSPGVASFCMFAVATPSKKEYADFYRNYDSTKDFVEMKEGGIFQSAK</sequence>
<comment type="similarity">
    <text evidence="3">Belongs to the cytochrome c oxidase subunit 6c family.</text>
</comment>
<evidence type="ECO:0000256" key="10">
    <source>
        <dbReference type="SAM" id="Phobius"/>
    </source>
</evidence>
<dbReference type="EMBL" id="VOAJ01005124">
    <property type="protein sequence ID" value="KAF0875427.1"/>
    <property type="molecule type" value="Genomic_DNA"/>
</dbReference>
<keyword evidence="8 10" id="KW-0472">Membrane</keyword>
<dbReference type="AlphaFoldDB" id="A0A6G1AIJ4"/>
<evidence type="ECO:0000256" key="5">
    <source>
        <dbReference type="ARBA" id="ARBA00022792"/>
    </source>
</evidence>
<dbReference type="GO" id="GO:0005743">
    <property type="term" value="C:mitochondrial inner membrane"/>
    <property type="evidence" value="ECO:0007669"/>
    <property type="project" value="UniProtKB-SubCell"/>
</dbReference>
<feature type="compositionally biased region" description="Basic and acidic residues" evidence="9">
    <location>
        <begin position="1"/>
        <end position="11"/>
    </location>
</feature>
<dbReference type="InterPro" id="IPR037169">
    <property type="entry name" value="Cytochrome_c_oxidase_VIc_sf"/>
</dbReference>
<gene>
    <name evidence="11" type="primary">Cox6c</name>
    <name evidence="11" type="ORF">FOF47_R16236</name>
</gene>
<evidence type="ECO:0000313" key="11">
    <source>
        <dbReference type="EMBL" id="KAF0875427.1"/>
    </source>
</evidence>
<dbReference type="InterPro" id="IPR034884">
    <property type="entry name" value="Cytochrome_c_oxidase_VIc/VIIs"/>
</dbReference>
<evidence type="ECO:0000313" key="12">
    <source>
        <dbReference type="Proteomes" id="UP000475037"/>
    </source>
</evidence>
<evidence type="ECO:0000256" key="8">
    <source>
        <dbReference type="ARBA" id="ARBA00023136"/>
    </source>
</evidence>
<dbReference type="PANTHER" id="PTHR48416:SF1">
    <property type="entry name" value="CYTOCHROME C OXIDASE SUBUNIT 6C"/>
    <property type="match status" value="1"/>
</dbReference>
<dbReference type="Gene3D" id="4.10.93.10">
    <property type="entry name" value="Mitochondrial cytochrome c oxidase subunit VIc/VIIs"/>
    <property type="match status" value="1"/>
</dbReference>
<dbReference type="Proteomes" id="UP000475037">
    <property type="component" value="Unassembled WGS sequence"/>
</dbReference>
<proteinExistence type="inferred from homology"/>
<comment type="subcellular location">
    <subcellularLocation>
        <location evidence="1">Mitochondrion inner membrane</location>
        <topology evidence="1">Single-pass membrane protein</topology>
    </subcellularLocation>
</comment>
<comment type="caution">
    <text evidence="11">The sequence shown here is derived from an EMBL/GenBank/DDBJ whole genome shotgun (WGS) entry which is preliminary data.</text>
</comment>
<name>A0A6G1AIJ4_CROCR</name>
<accession>A0A6G1AIJ4</accession>
<evidence type="ECO:0000256" key="7">
    <source>
        <dbReference type="ARBA" id="ARBA00023128"/>
    </source>
</evidence>
<feature type="non-terminal residue" evidence="11">
    <location>
        <position position="1"/>
    </location>
</feature>
<feature type="region of interest" description="Disordered" evidence="9">
    <location>
        <begin position="1"/>
        <end position="28"/>
    </location>
</feature>
<reference evidence="11 12" key="1">
    <citation type="submission" date="2019-11" db="EMBL/GenBank/DDBJ databases">
        <authorList>
            <person name="Yang C."/>
            <person name="Li F."/>
        </authorList>
    </citation>
    <scope>NUCLEOTIDE SEQUENCE [LARGE SCALE GENOMIC DNA]</scope>
    <source>
        <strain evidence="11">KB4526</strain>
        <tissue evidence="11">Muscle</tissue>
    </source>
</reference>
<keyword evidence="12" id="KW-1185">Reference proteome</keyword>
<feature type="transmembrane region" description="Helical" evidence="10">
    <location>
        <begin position="43"/>
        <end position="66"/>
    </location>
</feature>
<evidence type="ECO:0000256" key="6">
    <source>
        <dbReference type="ARBA" id="ARBA00022989"/>
    </source>
</evidence>
<feature type="non-terminal residue" evidence="11">
    <location>
        <position position="99"/>
    </location>
</feature>
<evidence type="ECO:0000256" key="4">
    <source>
        <dbReference type="ARBA" id="ARBA00022692"/>
    </source>
</evidence>
<organism evidence="11 12">
    <name type="scientific">Crocuta crocuta</name>
    <name type="common">Spotted hyena</name>
    <dbReference type="NCBI Taxonomy" id="9678"/>
    <lineage>
        <taxon>Eukaryota</taxon>
        <taxon>Metazoa</taxon>
        <taxon>Chordata</taxon>
        <taxon>Craniata</taxon>
        <taxon>Vertebrata</taxon>
        <taxon>Euteleostomi</taxon>
        <taxon>Mammalia</taxon>
        <taxon>Eutheria</taxon>
        <taxon>Laurasiatheria</taxon>
        <taxon>Carnivora</taxon>
        <taxon>Feliformia</taxon>
        <taxon>Hyaenidae</taxon>
        <taxon>Crocuta</taxon>
    </lineage>
</organism>
<keyword evidence="6 10" id="KW-1133">Transmembrane helix</keyword>
<dbReference type="InterPro" id="IPR051389">
    <property type="entry name" value="Cytochrome_c_oxidase_VIc"/>
</dbReference>
<keyword evidence="5" id="KW-0999">Mitochondrion inner membrane</keyword>
<evidence type="ECO:0000256" key="9">
    <source>
        <dbReference type="SAM" id="MobiDB-lite"/>
    </source>
</evidence>
<dbReference type="SUPFAM" id="SSF81415">
    <property type="entry name" value="Mitochondrial cytochrome c oxidase subunit VIc"/>
    <property type="match status" value="1"/>
</dbReference>
<dbReference type="Pfam" id="PF02937">
    <property type="entry name" value="COX6C"/>
    <property type="match status" value="1"/>
</dbReference>
<dbReference type="UniPathway" id="UPA00705"/>
<dbReference type="PANTHER" id="PTHR48416">
    <property type="entry name" value="CYTOCHROME C OXIDASE SUBUNIT 6C"/>
    <property type="match status" value="1"/>
</dbReference>
<evidence type="ECO:0000256" key="2">
    <source>
        <dbReference type="ARBA" id="ARBA00004673"/>
    </source>
</evidence>
<evidence type="ECO:0000256" key="1">
    <source>
        <dbReference type="ARBA" id="ARBA00004434"/>
    </source>
</evidence>